<proteinExistence type="predicted"/>
<dbReference type="AlphaFoldDB" id="A0A8H3LYI8"/>
<sequence length="106" mass="12561">MRVEIVHNSKDQLFNLIIPFIQDKVNIDHNDIFTNINNLDCWNSSNIGILCLVKGIIPKSFSEFLKKLKIPKQSIYKITRDVINTLVLQFKHLIWEYRNVHQIKLE</sequence>
<name>A0A8H3LYI8_9GLOM</name>
<reference evidence="1" key="1">
    <citation type="submission" date="2019-10" db="EMBL/GenBank/DDBJ databases">
        <title>Conservation and host-specific expression of non-tandemly repeated heterogenous ribosome RNA gene in arbuscular mycorrhizal fungi.</title>
        <authorList>
            <person name="Maeda T."/>
            <person name="Kobayashi Y."/>
            <person name="Nakagawa T."/>
            <person name="Ezawa T."/>
            <person name="Yamaguchi K."/>
            <person name="Bino T."/>
            <person name="Nishimoto Y."/>
            <person name="Shigenobu S."/>
            <person name="Kawaguchi M."/>
        </authorList>
    </citation>
    <scope>NUCLEOTIDE SEQUENCE</scope>
    <source>
        <strain evidence="1">HR1</strain>
    </source>
</reference>
<dbReference type="Proteomes" id="UP000615446">
    <property type="component" value="Unassembled WGS sequence"/>
</dbReference>
<dbReference type="EMBL" id="BLAL01000234">
    <property type="protein sequence ID" value="GES94320.1"/>
    <property type="molecule type" value="Genomic_DNA"/>
</dbReference>
<protein>
    <submittedName>
        <fullName evidence="1">Uncharacterized protein</fullName>
    </submittedName>
</protein>
<organism evidence="1 2">
    <name type="scientific">Rhizophagus clarus</name>
    <dbReference type="NCBI Taxonomy" id="94130"/>
    <lineage>
        <taxon>Eukaryota</taxon>
        <taxon>Fungi</taxon>
        <taxon>Fungi incertae sedis</taxon>
        <taxon>Mucoromycota</taxon>
        <taxon>Glomeromycotina</taxon>
        <taxon>Glomeromycetes</taxon>
        <taxon>Glomerales</taxon>
        <taxon>Glomeraceae</taxon>
        <taxon>Rhizophagus</taxon>
    </lineage>
</organism>
<accession>A0A8H3LYI8</accession>
<gene>
    <name evidence="1" type="ORF">RCL2_002106000</name>
</gene>
<evidence type="ECO:0000313" key="2">
    <source>
        <dbReference type="Proteomes" id="UP000615446"/>
    </source>
</evidence>
<evidence type="ECO:0000313" key="1">
    <source>
        <dbReference type="EMBL" id="GES94320.1"/>
    </source>
</evidence>
<comment type="caution">
    <text evidence="1">The sequence shown here is derived from an EMBL/GenBank/DDBJ whole genome shotgun (WGS) entry which is preliminary data.</text>
</comment>